<evidence type="ECO:0000313" key="1">
    <source>
        <dbReference type="EMBL" id="MED6125609.1"/>
    </source>
</evidence>
<proteinExistence type="predicted"/>
<gene>
    <name evidence="1" type="ORF">PIB30_070241</name>
</gene>
<sequence>MEPKLVTSLPTLESFAAKTFTRHLYREARMEIEGACAMNMELATIDDPRNSDRVTKFRLVHSDPIGNNKNVNNSSDNDMPVKLYAIRPLQNSKDYSSLAPYARSNTPSTNYYGVPPYGSTPFEGASIIILQFPFLLAFPIGHDPLADGVVDLMPLSNQPVMGMLIGFRAMEKWTRKLENHGKQRTKAKGHAHAPVPHA</sequence>
<name>A0ABU6RNZ2_9FABA</name>
<evidence type="ECO:0000313" key="2">
    <source>
        <dbReference type="Proteomes" id="UP001341840"/>
    </source>
</evidence>
<reference evidence="1 2" key="1">
    <citation type="journal article" date="2023" name="Plants (Basel)">
        <title>Bridging the Gap: Combining Genomics and Transcriptomics Approaches to Understand Stylosanthes scabra, an Orphan Legume from the Brazilian Caatinga.</title>
        <authorList>
            <person name="Ferreira-Neto J.R.C."/>
            <person name="da Silva M.D."/>
            <person name="Binneck E."/>
            <person name="de Melo N.F."/>
            <person name="da Silva R.H."/>
            <person name="de Melo A.L.T.M."/>
            <person name="Pandolfi V."/>
            <person name="Bustamante F.O."/>
            <person name="Brasileiro-Vidal A.C."/>
            <person name="Benko-Iseppon A.M."/>
        </authorList>
    </citation>
    <scope>NUCLEOTIDE SEQUENCE [LARGE SCALE GENOMIC DNA]</scope>
    <source>
        <tissue evidence="1">Leaves</tissue>
    </source>
</reference>
<dbReference type="EMBL" id="JASCZI010030995">
    <property type="protein sequence ID" value="MED6125609.1"/>
    <property type="molecule type" value="Genomic_DNA"/>
</dbReference>
<protein>
    <submittedName>
        <fullName evidence="1">Uncharacterized protein</fullName>
    </submittedName>
</protein>
<organism evidence="1 2">
    <name type="scientific">Stylosanthes scabra</name>
    <dbReference type="NCBI Taxonomy" id="79078"/>
    <lineage>
        <taxon>Eukaryota</taxon>
        <taxon>Viridiplantae</taxon>
        <taxon>Streptophyta</taxon>
        <taxon>Embryophyta</taxon>
        <taxon>Tracheophyta</taxon>
        <taxon>Spermatophyta</taxon>
        <taxon>Magnoliopsida</taxon>
        <taxon>eudicotyledons</taxon>
        <taxon>Gunneridae</taxon>
        <taxon>Pentapetalae</taxon>
        <taxon>rosids</taxon>
        <taxon>fabids</taxon>
        <taxon>Fabales</taxon>
        <taxon>Fabaceae</taxon>
        <taxon>Papilionoideae</taxon>
        <taxon>50 kb inversion clade</taxon>
        <taxon>dalbergioids sensu lato</taxon>
        <taxon>Dalbergieae</taxon>
        <taxon>Pterocarpus clade</taxon>
        <taxon>Stylosanthes</taxon>
    </lineage>
</organism>
<accession>A0ABU6RNZ2</accession>
<keyword evidence="2" id="KW-1185">Reference proteome</keyword>
<dbReference type="Proteomes" id="UP001341840">
    <property type="component" value="Unassembled WGS sequence"/>
</dbReference>
<comment type="caution">
    <text evidence="1">The sequence shown here is derived from an EMBL/GenBank/DDBJ whole genome shotgun (WGS) entry which is preliminary data.</text>
</comment>